<organism evidence="2">
    <name type="scientific">marine sediment metagenome</name>
    <dbReference type="NCBI Taxonomy" id="412755"/>
    <lineage>
        <taxon>unclassified sequences</taxon>
        <taxon>metagenomes</taxon>
        <taxon>ecological metagenomes</taxon>
    </lineage>
</organism>
<comment type="caution">
    <text evidence="2">The sequence shown here is derived from an EMBL/GenBank/DDBJ whole genome shotgun (WGS) entry which is preliminary data.</text>
</comment>
<gene>
    <name evidence="2" type="ORF">S01H4_59145</name>
</gene>
<name>X1DE00_9ZZZZ</name>
<dbReference type="InterPro" id="IPR013114">
    <property type="entry name" value="FabA_FabZ"/>
</dbReference>
<evidence type="ECO:0000313" key="2">
    <source>
        <dbReference type="EMBL" id="GAH06540.1"/>
    </source>
</evidence>
<dbReference type="AlphaFoldDB" id="X1DE00"/>
<dbReference type="NCBIfam" id="NF000582">
    <property type="entry name" value="PRK00006.1"/>
    <property type="match status" value="1"/>
</dbReference>
<evidence type="ECO:0008006" key="3">
    <source>
        <dbReference type="Google" id="ProtNLM"/>
    </source>
</evidence>
<dbReference type="Gene3D" id="3.10.129.10">
    <property type="entry name" value="Hotdog Thioesterase"/>
    <property type="match status" value="1"/>
</dbReference>
<dbReference type="SUPFAM" id="SSF54637">
    <property type="entry name" value="Thioesterase/thiol ester dehydrase-isomerase"/>
    <property type="match status" value="1"/>
</dbReference>
<dbReference type="Pfam" id="PF07977">
    <property type="entry name" value="FabA"/>
    <property type="match status" value="1"/>
</dbReference>
<accession>X1DE00</accession>
<dbReference type="PANTHER" id="PTHR30272">
    <property type="entry name" value="3-HYDROXYACYL-[ACYL-CARRIER-PROTEIN] DEHYDRATASE"/>
    <property type="match status" value="1"/>
</dbReference>
<dbReference type="PANTHER" id="PTHR30272:SF1">
    <property type="entry name" value="3-HYDROXYACYL-[ACYL-CARRIER-PROTEIN] DEHYDRATASE"/>
    <property type="match status" value="1"/>
</dbReference>
<protein>
    <recommendedName>
        <fullName evidence="3">Beta-hydroxyacyl-ACP dehydratase</fullName>
    </recommendedName>
</protein>
<evidence type="ECO:0000256" key="1">
    <source>
        <dbReference type="ARBA" id="ARBA00023239"/>
    </source>
</evidence>
<dbReference type="EMBL" id="BART01034646">
    <property type="protein sequence ID" value="GAH06540.1"/>
    <property type="molecule type" value="Genomic_DNA"/>
</dbReference>
<sequence>MIDKVIEIIPGKRIIAIKKVREDEYYFKGHFPGNPIMPGVLIVESMAQAGAVGVMSLPENKNKIALFGGIDKVRFKKIVRPGDELRLDVEIVTLKANFGKGRGK</sequence>
<dbReference type="InterPro" id="IPR029069">
    <property type="entry name" value="HotDog_dom_sf"/>
</dbReference>
<dbReference type="GO" id="GO:0016829">
    <property type="term" value="F:lyase activity"/>
    <property type="evidence" value="ECO:0007669"/>
    <property type="project" value="UniProtKB-KW"/>
</dbReference>
<reference evidence="2" key="1">
    <citation type="journal article" date="2014" name="Front. Microbiol.">
        <title>High frequency of phylogenetically diverse reductive dehalogenase-homologous genes in deep subseafloor sedimentary metagenomes.</title>
        <authorList>
            <person name="Kawai M."/>
            <person name="Futagami T."/>
            <person name="Toyoda A."/>
            <person name="Takaki Y."/>
            <person name="Nishi S."/>
            <person name="Hori S."/>
            <person name="Arai W."/>
            <person name="Tsubouchi T."/>
            <person name="Morono Y."/>
            <person name="Uchiyama I."/>
            <person name="Ito T."/>
            <person name="Fujiyama A."/>
            <person name="Inagaki F."/>
            <person name="Takami H."/>
        </authorList>
    </citation>
    <scope>NUCLEOTIDE SEQUENCE</scope>
    <source>
        <strain evidence="2">Expedition CK06-06</strain>
    </source>
</reference>
<dbReference type="CDD" id="cd01288">
    <property type="entry name" value="FabZ"/>
    <property type="match status" value="1"/>
</dbReference>
<proteinExistence type="predicted"/>
<keyword evidence="1" id="KW-0456">Lyase</keyword>
<feature type="non-terminal residue" evidence="2">
    <location>
        <position position="104"/>
    </location>
</feature>